<name>A0AA35K459_9SAUR</name>
<sequence>MRMRLGKEVSMYGGCSEPFGRMTSLMPSQNKRREMKMKIYPPQDMMNTTETDPGQLILRTFQNQAWANETVGMAFLENPFTRKRFYFRRFRLSLNASAGNAETSLFPPRVCQHH</sequence>
<keyword evidence="2" id="KW-1185">Reference proteome</keyword>
<organism evidence="1 2">
    <name type="scientific">Podarcis lilfordi</name>
    <name type="common">Lilford's wall lizard</name>
    <dbReference type="NCBI Taxonomy" id="74358"/>
    <lineage>
        <taxon>Eukaryota</taxon>
        <taxon>Metazoa</taxon>
        <taxon>Chordata</taxon>
        <taxon>Craniata</taxon>
        <taxon>Vertebrata</taxon>
        <taxon>Euteleostomi</taxon>
        <taxon>Lepidosauria</taxon>
        <taxon>Squamata</taxon>
        <taxon>Bifurcata</taxon>
        <taxon>Unidentata</taxon>
        <taxon>Episquamata</taxon>
        <taxon>Laterata</taxon>
        <taxon>Lacertibaenia</taxon>
        <taxon>Lacertidae</taxon>
        <taxon>Podarcis</taxon>
    </lineage>
</organism>
<evidence type="ECO:0000313" key="1">
    <source>
        <dbReference type="EMBL" id="CAI5770532.1"/>
    </source>
</evidence>
<reference evidence="1" key="1">
    <citation type="submission" date="2022-12" db="EMBL/GenBank/DDBJ databases">
        <authorList>
            <person name="Alioto T."/>
            <person name="Alioto T."/>
            <person name="Gomez Garrido J."/>
        </authorList>
    </citation>
    <scope>NUCLEOTIDE SEQUENCE</scope>
</reference>
<gene>
    <name evidence="1" type="ORF">PODLI_1B041494</name>
</gene>
<evidence type="ECO:0000313" key="2">
    <source>
        <dbReference type="Proteomes" id="UP001178461"/>
    </source>
</evidence>
<protein>
    <submittedName>
        <fullName evidence="1">Uncharacterized protein</fullName>
    </submittedName>
</protein>
<dbReference type="EMBL" id="OX395128">
    <property type="protein sequence ID" value="CAI5770532.1"/>
    <property type="molecule type" value="Genomic_DNA"/>
</dbReference>
<proteinExistence type="predicted"/>
<dbReference type="AlphaFoldDB" id="A0AA35K459"/>
<dbReference type="Proteomes" id="UP001178461">
    <property type="component" value="Chromosome 3"/>
</dbReference>
<accession>A0AA35K459</accession>